<sequence>MEKNNIGLLLIICGIIMTFISAVISLILGGDSTPYVPSIQSVVILIGVILFFFGLKKSSFEIKENILIILILIGSAILLSIYICNGMLYKTNIIGTILVIVLFISFLISLIYLISQITNNFSVKDKMQIIGDNSKFFCLGIIVIFIICGAGSNMLQTDLATTIGHVELEEAQVSIFNDGKEYMGHYEQVGTGTNLGDVYKQKDPVVNQSIKFNFNDINWEGQVDDAKIKQALKTDYSELPNGCEATITLYDSEGNYINKYTTVPILKGQEVIINNTFAGTNFDVQEMSNTNVKYVEVELILENTNSTENKPDYFLFDIISNRFEIK</sequence>
<keyword evidence="1" id="KW-1133">Transmembrane helix</keyword>
<feature type="transmembrane region" description="Helical" evidence="1">
    <location>
        <begin position="94"/>
        <end position="115"/>
    </location>
</feature>
<feature type="transmembrane region" description="Helical" evidence="1">
    <location>
        <begin position="7"/>
        <end position="29"/>
    </location>
</feature>
<dbReference type="GeneID" id="300198909"/>
<feature type="transmembrane region" description="Helical" evidence="1">
    <location>
        <begin position="136"/>
        <end position="155"/>
    </location>
</feature>
<dbReference type="RefSeq" id="YP_013605326.1">
    <property type="nucleotide sequence ID" value="NC_133304.1"/>
</dbReference>
<proteinExistence type="predicted"/>
<accession>A0AA86Y9V0</accession>
<dbReference type="EMBL" id="BK063679">
    <property type="protein sequence ID" value="DBA35546.1"/>
    <property type="molecule type" value="Genomic_DNA"/>
</dbReference>
<protein>
    <submittedName>
        <fullName evidence="2">Uncharacterized protein</fullName>
    </submittedName>
</protein>
<reference evidence="2 3" key="1">
    <citation type="journal article" date="2023" name="Nat. Microbiol.">
        <title>A compendium of viruses from methanogenic archaea reveals their diversity and adaptations to the gut environment.</title>
        <authorList>
            <person name="Medvedeva S."/>
            <person name="Borrel G."/>
            <person name="Krupovic M."/>
            <person name="Gribaldo S."/>
        </authorList>
    </citation>
    <scope>NUCLEOTIDE SEQUENCE [LARGE SCALE GENOMIC DNA]</scope>
</reference>
<evidence type="ECO:0000256" key="1">
    <source>
        <dbReference type="SAM" id="Phobius"/>
    </source>
</evidence>
<evidence type="ECO:0000313" key="3">
    <source>
        <dbReference type="Proteomes" id="UP001302343"/>
    </source>
</evidence>
<gene>
    <name evidence="2" type="ORF">vir323_00034</name>
</gene>
<feature type="transmembrane region" description="Helical" evidence="1">
    <location>
        <begin position="35"/>
        <end position="55"/>
    </location>
</feature>
<evidence type="ECO:0000313" key="2">
    <source>
        <dbReference type="EMBL" id="DBA35546.1"/>
    </source>
</evidence>
<organism evidence="2 3">
    <name type="scientific">Caudoviricetes sp. vir323</name>
    <dbReference type="NCBI Taxonomy" id="3068356"/>
    <lineage>
        <taxon>Viruses</taxon>
        <taxon>Duplodnaviria</taxon>
        <taxon>Heunggongvirae</taxon>
        <taxon>Uroviricota</taxon>
        <taxon>Caudoviricetes</taxon>
    </lineage>
</organism>
<name>A0AA86Y9V0_9CAUD</name>
<keyword evidence="1" id="KW-0812">Transmembrane</keyword>
<keyword evidence="3" id="KW-1185">Reference proteome</keyword>
<feature type="transmembrane region" description="Helical" evidence="1">
    <location>
        <begin position="67"/>
        <end position="88"/>
    </location>
</feature>
<dbReference type="Proteomes" id="UP001302343">
    <property type="component" value="Segment"/>
</dbReference>
<keyword evidence="1" id="KW-0472">Membrane</keyword>